<evidence type="ECO:0000313" key="1">
    <source>
        <dbReference type="EMBL" id="GJE60228.1"/>
    </source>
</evidence>
<evidence type="ECO:0000313" key="2">
    <source>
        <dbReference type="Proteomes" id="UP001055057"/>
    </source>
</evidence>
<reference evidence="1" key="1">
    <citation type="journal article" date="2021" name="Front. Microbiol.">
        <title>Comprehensive Comparative Genomics and Phenotyping of Methylobacterium Species.</title>
        <authorList>
            <person name="Alessa O."/>
            <person name="Ogura Y."/>
            <person name="Fujitani Y."/>
            <person name="Takami H."/>
            <person name="Hayashi T."/>
            <person name="Sahin N."/>
            <person name="Tani A."/>
        </authorList>
    </citation>
    <scope>NUCLEOTIDE SEQUENCE</scope>
    <source>
        <strain evidence="1">DSM 23632</strain>
    </source>
</reference>
<gene>
    <name evidence="1" type="ORF">MPOCJGCO_2339</name>
</gene>
<proteinExistence type="predicted"/>
<dbReference type="EMBL" id="BPRB01000121">
    <property type="protein sequence ID" value="GJE60228.1"/>
    <property type="molecule type" value="Genomic_DNA"/>
</dbReference>
<dbReference type="RefSeq" id="WP_238182766.1">
    <property type="nucleotide sequence ID" value="NZ_BPRB01000121.1"/>
</dbReference>
<reference evidence="1" key="2">
    <citation type="submission" date="2021-08" db="EMBL/GenBank/DDBJ databases">
        <authorList>
            <person name="Tani A."/>
            <person name="Ola A."/>
            <person name="Ogura Y."/>
            <person name="Katsura K."/>
            <person name="Hayashi T."/>
        </authorList>
    </citation>
    <scope>NUCLEOTIDE SEQUENCE</scope>
    <source>
        <strain evidence="1">DSM 23632</strain>
    </source>
</reference>
<keyword evidence="2" id="KW-1185">Reference proteome</keyword>
<dbReference type="Proteomes" id="UP001055057">
    <property type="component" value="Unassembled WGS sequence"/>
</dbReference>
<accession>A0ABQ4TZQ8</accession>
<comment type="caution">
    <text evidence="1">The sequence shown here is derived from an EMBL/GenBank/DDBJ whole genome shotgun (WGS) entry which is preliminary data.</text>
</comment>
<sequence length="187" mass="20468">MAFHRTYIADLLGAMDKDLALGVQSELATLIGPCVSDLYEGNWVYFADATTKAGAHECLVYFMPPGRSIVLQSPKLPKGDFELGGDQGGNTNPNSGACEVYVKWKDAKTLARLAFHELLHNRLKLGNTLHKEDGLRTGGVITSATKLTDGNKRDMAKGIKQPVPQWSDGIILMTNGFHDPMSEFYKP</sequence>
<name>A0ABQ4TZQ8_9HYPH</name>
<organism evidence="1 2">
    <name type="scientific">Methylobacterium trifolii</name>
    <dbReference type="NCBI Taxonomy" id="1003092"/>
    <lineage>
        <taxon>Bacteria</taxon>
        <taxon>Pseudomonadati</taxon>
        <taxon>Pseudomonadota</taxon>
        <taxon>Alphaproteobacteria</taxon>
        <taxon>Hyphomicrobiales</taxon>
        <taxon>Methylobacteriaceae</taxon>
        <taxon>Methylobacterium</taxon>
    </lineage>
</organism>
<protein>
    <submittedName>
        <fullName evidence="1">Uncharacterized protein</fullName>
    </submittedName>
</protein>